<evidence type="ECO:0000313" key="2">
    <source>
        <dbReference type="EMBL" id="CAI8004542.1"/>
    </source>
</evidence>
<dbReference type="InterPro" id="IPR036770">
    <property type="entry name" value="Ankyrin_rpt-contain_sf"/>
</dbReference>
<evidence type="ECO:0000256" key="1">
    <source>
        <dbReference type="PROSITE-ProRule" id="PRU00023"/>
    </source>
</evidence>
<dbReference type="PANTHER" id="PTHR24157:SF3">
    <property type="entry name" value="ANKYRIN REPEAT, SAM AND BASIC LEUCINE ZIPPER DOMAIN-CONTAINING PROTEIN 1"/>
    <property type="match status" value="1"/>
</dbReference>
<proteinExistence type="predicted"/>
<dbReference type="Gene3D" id="1.25.40.20">
    <property type="entry name" value="Ankyrin repeat-containing domain"/>
    <property type="match status" value="1"/>
</dbReference>
<sequence length="149" mass="16469">MYACDYGSVDVVALLLKNGADAKTQIDTFSALMAVCASQCNTEDHLLLCAKQLLVSGALVNAFDRHQMTPLMYACQHNRVLLAQLLLAHNADADIKDIRGWTAFIYAASNGNKTLMKHLIPSSCDQHRDFLRNSASFPIQQSRYAAFQC</sequence>
<dbReference type="InterPro" id="IPR002110">
    <property type="entry name" value="Ankyrin_rpt"/>
</dbReference>
<keyword evidence="3" id="KW-1185">Reference proteome</keyword>
<dbReference type="Pfam" id="PF12796">
    <property type="entry name" value="Ank_2"/>
    <property type="match status" value="1"/>
</dbReference>
<accession>A0AA35R523</accession>
<dbReference type="GO" id="GO:0071546">
    <property type="term" value="C:pi-body"/>
    <property type="evidence" value="ECO:0007669"/>
    <property type="project" value="TreeGrafter"/>
</dbReference>
<organism evidence="2 3">
    <name type="scientific">Geodia barretti</name>
    <name type="common">Barrett's horny sponge</name>
    <dbReference type="NCBI Taxonomy" id="519541"/>
    <lineage>
        <taxon>Eukaryota</taxon>
        <taxon>Metazoa</taxon>
        <taxon>Porifera</taxon>
        <taxon>Demospongiae</taxon>
        <taxon>Heteroscleromorpha</taxon>
        <taxon>Tetractinellida</taxon>
        <taxon>Astrophorina</taxon>
        <taxon>Geodiidae</taxon>
        <taxon>Geodia</taxon>
    </lineage>
</organism>
<dbReference type="PROSITE" id="PS50088">
    <property type="entry name" value="ANK_REPEAT"/>
    <property type="match status" value="1"/>
</dbReference>
<dbReference type="SUPFAM" id="SSF48403">
    <property type="entry name" value="Ankyrin repeat"/>
    <property type="match status" value="1"/>
</dbReference>
<comment type="caution">
    <text evidence="2">The sequence shown here is derived from an EMBL/GenBank/DDBJ whole genome shotgun (WGS) entry which is preliminary data.</text>
</comment>
<keyword evidence="1" id="KW-0040">ANK repeat</keyword>
<evidence type="ECO:0000313" key="3">
    <source>
        <dbReference type="Proteomes" id="UP001174909"/>
    </source>
</evidence>
<dbReference type="SMART" id="SM00248">
    <property type="entry name" value="ANK"/>
    <property type="match status" value="4"/>
</dbReference>
<dbReference type="AlphaFoldDB" id="A0AA35R523"/>
<feature type="repeat" description="ANK" evidence="1">
    <location>
        <begin position="66"/>
        <end position="98"/>
    </location>
</feature>
<reference evidence="2" key="1">
    <citation type="submission" date="2023-03" db="EMBL/GenBank/DDBJ databases">
        <authorList>
            <person name="Steffen K."/>
            <person name="Cardenas P."/>
        </authorList>
    </citation>
    <scope>NUCLEOTIDE SEQUENCE</scope>
</reference>
<name>A0AA35R523_GEOBA</name>
<dbReference type="Proteomes" id="UP001174909">
    <property type="component" value="Unassembled WGS sequence"/>
</dbReference>
<gene>
    <name evidence="2" type="ORF">GBAR_LOCUS3954</name>
</gene>
<protein>
    <submittedName>
        <fullName evidence="2">Ankyrin repeat, SAM and basic leucine zipper domain-containing protein 1</fullName>
    </submittedName>
</protein>
<dbReference type="PROSITE" id="PS50297">
    <property type="entry name" value="ANK_REP_REGION"/>
    <property type="match status" value="1"/>
</dbReference>
<dbReference type="EMBL" id="CASHTH010000565">
    <property type="protein sequence ID" value="CAI8004542.1"/>
    <property type="molecule type" value="Genomic_DNA"/>
</dbReference>
<dbReference type="PANTHER" id="PTHR24157">
    <property type="entry name" value="ANKYRIN REPEAT, SAM AND BASIC LEUCINE ZIPPER DOMAIN-CONTAINING PROTEIN 1"/>
    <property type="match status" value="1"/>
</dbReference>